<dbReference type="Proteomes" id="UP000177979">
    <property type="component" value="Unassembled WGS sequence"/>
</dbReference>
<proteinExistence type="predicted"/>
<name>A0A1F5EXE8_9BACT</name>
<accession>A0A1F5EXE8</accession>
<gene>
    <name evidence="1" type="ORF">A2703_03670</name>
</gene>
<protein>
    <submittedName>
        <fullName evidence="1">Uncharacterized protein</fullName>
    </submittedName>
</protein>
<dbReference type="EMBL" id="MFAG01000013">
    <property type="protein sequence ID" value="OGD72108.1"/>
    <property type="molecule type" value="Genomic_DNA"/>
</dbReference>
<organism evidence="1 2">
    <name type="scientific">Candidatus Collierbacteria bacterium RIFCSPHIGHO2_01_FULL_50_25</name>
    <dbReference type="NCBI Taxonomy" id="1817722"/>
    <lineage>
        <taxon>Bacteria</taxon>
        <taxon>Candidatus Collieribacteriota</taxon>
    </lineage>
</organism>
<comment type="caution">
    <text evidence="1">The sequence shown here is derived from an EMBL/GenBank/DDBJ whole genome shotgun (WGS) entry which is preliminary data.</text>
</comment>
<evidence type="ECO:0000313" key="2">
    <source>
        <dbReference type="Proteomes" id="UP000177979"/>
    </source>
</evidence>
<sequence>MPKGNGEERRDRSRHFRLSRVEPEMLSKKDSAVMMLEAIERLQKIERDYIGRDLVEVEVRHNRPVMLITAADLHALSLATDNQGILALRDFVLEDPDRIVALLGDEVEGIVEKYLNTNAARTPADFHKQIDWLRTVFLEPLAAEGRVACMVGGYWGHPGWAEDATTLNTWRMMTDGLDIPILANGGLLRLVFANGEKHELEIWHNPPGKSESDSVFGLRRAAQQISASKRADGFASAHIHRMGIAKELYPGKVTTYYISTGTLKGSNPNFPPDRFGKKLGRPLADRLGQGVIVQPAKRGQEARSVPYPSQLHGEVAYDALELLDVAERQGMTDELLQTIRARVEDEPKITFDKGESVVSRVPYESKKELPLKRGQAQESPFYDEPMVPPYDVLAYNIRAKLPVVLHLLAKARLGSVVEGRKPLVSYQKDLIIDNPHDLVVYLGRMIDHDAGNRPDRKEILDGFAEIINNAQGQTLAIMLDECLRQGAWKSEIFAGEYEEYQDEKGKERRSKVYEPAIPPGTYLAGKTGVPLIHHLSLIKVAVGPGASIVQKPLYVGAFADKLEKSGSITKPTFGLKRLYDLQLHEKPSFIAGGHMPNAGTYFWQDGTNSYTDYPLAIATGWFAGSVDTIGKGNVRPGALPGQAVIFMPGKTQADYLAFPAANADEAGYMHDALMLLKGLEIMGLTDKVLKRNG</sequence>
<reference evidence="1 2" key="1">
    <citation type="journal article" date="2016" name="Nat. Commun.">
        <title>Thousands of microbial genomes shed light on interconnected biogeochemical processes in an aquifer system.</title>
        <authorList>
            <person name="Anantharaman K."/>
            <person name="Brown C.T."/>
            <person name="Hug L.A."/>
            <person name="Sharon I."/>
            <person name="Castelle C.J."/>
            <person name="Probst A.J."/>
            <person name="Thomas B.C."/>
            <person name="Singh A."/>
            <person name="Wilkins M.J."/>
            <person name="Karaoz U."/>
            <person name="Brodie E.L."/>
            <person name="Williams K.H."/>
            <person name="Hubbard S.S."/>
            <person name="Banfield J.F."/>
        </authorList>
    </citation>
    <scope>NUCLEOTIDE SEQUENCE [LARGE SCALE GENOMIC DNA]</scope>
</reference>
<evidence type="ECO:0000313" key="1">
    <source>
        <dbReference type="EMBL" id="OGD72108.1"/>
    </source>
</evidence>
<dbReference type="AlphaFoldDB" id="A0A1F5EXE8"/>